<evidence type="ECO:0000256" key="6">
    <source>
        <dbReference type="ARBA" id="ARBA00023136"/>
    </source>
</evidence>
<feature type="transmembrane region" description="Helical" evidence="8">
    <location>
        <begin position="300"/>
        <end position="321"/>
    </location>
</feature>
<protein>
    <submittedName>
        <fullName evidence="10">DHA2 family efflux MFS transporter permease subunit</fullName>
    </submittedName>
</protein>
<feature type="region of interest" description="Disordered" evidence="7">
    <location>
        <begin position="1"/>
        <end position="35"/>
    </location>
</feature>
<dbReference type="InterPro" id="IPR036259">
    <property type="entry name" value="MFS_trans_sf"/>
</dbReference>
<evidence type="ECO:0000313" key="10">
    <source>
        <dbReference type="EMBL" id="GAA4610339.1"/>
    </source>
</evidence>
<feature type="transmembrane region" description="Helical" evidence="8">
    <location>
        <begin position="230"/>
        <end position="251"/>
    </location>
</feature>
<dbReference type="SUPFAM" id="SSF103473">
    <property type="entry name" value="MFS general substrate transporter"/>
    <property type="match status" value="1"/>
</dbReference>
<dbReference type="CDD" id="cd17321">
    <property type="entry name" value="MFS_MMR_MDR_like"/>
    <property type="match status" value="1"/>
</dbReference>
<keyword evidence="2" id="KW-0813">Transport</keyword>
<keyword evidence="11" id="KW-1185">Reference proteome</keyword>
<dbReference type="Pfam" id="PF07690">
    <property type="entry name" value="MFS_1"/>
    <property type="match status" value="1"/>
</dbReference>
<keyword evidence="6 8" id="KW-0472">Membrane</keyword>
<feature type="transmembrane region" description="Helical" evidence="8">
    <location>
        <begin position="365"/>
        <end position="387"/>
    </location>
</feature>
<dbReference type="Gene3D" id="1.20.1720.10">
    <property type="entry name" value="Multidrug resistance protein D"/>
    <property type="match status" value="1"/>
</dbReference>
<comment type="caution">
    <text evidence="10">The sequence shown here is derived from an EMBL/GenBank/DDBJ whole genome shotgun (WGS) entry which is preliminary data.</text>
</comment>
<feature type="transmembrane region" description="Helical" evidence="8">
    <location>
        <begin position="393"/>
        <end position="416"/>
    </location>
</feature>
<dbReference type="PANTHER" id="PTHR42718">
    <property type="entry name" value="MAJOR FACILITATOR SUPERFAMILY MULTIDRUG TRANSPORTER MFSC"/>
    <property type="match status" value="1"/>
</dbReference>
<feature type="transmembrane region" description="Helical" evidence="8">
    <location>
        <begin position="45"/>
        <end position="68"/>
    </location>
</feature>
<dbReference type="Proteomes" id="UP001500212">
    <property type="component" value="Unassembled WGS sequence"/>
</dbReference>
<dbReference type="Gene3D" id="1.20.1250.20">
    <property type="entry name" value="MFS general substrate transporter like domains"/>
    <property type="match status" value="1"/>
</dbReference>
<feature type="transmembrane region" description="Helical" evidence="8">
    <location>
        <begin position="263"/>
        <end position="280"/>
    </location>
</feature>
<dbReference type="NCBIfam" id="TIGR00711">
    <property type="entry name" value="efflux_EmrB"/>
    <property type="match status" value="1"/>
</dbReference>
<evidence type="ECO:0000256" key="8">
    <source>
        <dbReference type="SAM" id="Phobius"/>
    </source>
</evidence>
<feature type="domain" description="Major facilitator superfamily (MFS) profile" evidence="9">
    <location>
        <begin position="46"/>
        <end position="492"/>
    </location>
</feature>
<dbReference type="InterPro" id="IPR020846">
    <property type="entry name" value="MFS_dom"/>
</dbReference>
<evidence type="ECO:0000256" key="4">
    <source>
        <dbReference type="ARBA" id="ARBA00022692"/>
    </source>
</evidence>
<evidence type="ECO:0000256" key="3">
    <source>
        <dbReference type="ARBA" id="ARBA00022475"/>
    </source>
</evidence>
<feature type="transmembrane region" description="Helical" evidence="8">
    <location>
        <begin position="170"/>
        <end position="192"/>
    </location>
</feature>
<evidence type="ECO:0000256" key="1">
    <source>
        <dbReference type="ARBA" id="ARBA00004651"/>
    </source>
</evidence>
<dbReference type="PROSITE" id="PS50850">
    <property type="entry name" value="MFS"/>
    <property type="match status" value="1"/>
</dbReference>
<dbReference type="InterPro" id="IPR011701">
    <property type="entry name" value="MFS"/>
</dbReference>
<feature type="transmembrane region" description="Helical" evidence="8">
    <location>
        <begin position="111"/>
        <end position="131"/>
    </location>
</feature>
<dbReference type="PANTHER" id="PTHR42718:SF46">
    <property type="entry name" value="BLR6921 PROTEIN"/>
    <property type="match status" value="1"/>
</dbReference>
<keyword evidence="5 8" id="KW-1133">Transmembrane helix</keyword>
<name>A0ABP8TQD2_9ACTN</name>
<feature type="transmembrane region" description="Helical" evidence="8">
    <location>
        <begin position="137"/>
        <end position="158"/>
    </location>
</feature>
<comment type="subcellular location">
    <subcellularLocation>
        <location evidence="1">Cell membrane</location>
        <topology evidence="1">Multi-pass membrane protein</topology>
    </subcellularLocation>
</comment>
<keyword evidence="4 8" id="KW-0812">Transmembrane</keyword>
<evidence type="ECO:0000313" key="11">
    <source>
        <dbReference type="Proteomes" id="UP001500212"/>
    </source>
</evidence>
<feature type="transmembrane region" description="Helical" evidence="8">
    <location>
        <begin position="437"/>
        <end position="459"/>
    </location>
</feature>
<feature type="transmembrane region" description="Helical" evidence="8">
    <location>
        <begin position="465"/>
        <end position="487"/>
    </location>
</feature>
<evidence type="ECO:0000256" key="7">
    <source>
        <dbReference type="SAM" id="MobiDB-lite"/>
    </source>
</evidence>
<proteinExistence type="predicted"/>
<dbReference type="InterPro" id="IPR004638">
    <property type="entry name" value="EmrB-like"/>
</dbReference>
<organism evidence="10 11">
    <name type="scientific">Actinoallomurus liliacearum</name>
    <dbReference type="NCBI Taxonomy" id="1080073"/>
    <lineage>
        <taxon>Bacteria</taxon>
        <taxon>Bacillati</taxon>
        <taxon>Actinomycetota</taxon>
        <taxon>Actinomycetes</taxon>
        <taxon>Streptosporangiales</taxon>
        <taxon>Thermomonosporaceae</taxon>
        <taxon>Actinoallomurus</taxon>
    </lineage>
</organism>
<reference evidence="11" key="1">
    <citation type="journal article" date="2019" name="Int. J. Syst. Evol. Microbiol.">
        <title>The Global Catalogue of Microorganisms (GCM) 10K type strain sequencing project: providing services to taxonomists for standard genome sequencing and annotation.</title>
        <authorList>
            <consortium name="The Broad Institute Genomics Platform"/>
            <consortium name="The Broad Institute Genome Sequencing Center for Infectious Disease"/>
            <person name="Wu L."/>
            <person name="Ma J."/>
        </authorList>
    </citation>
    <scope>NUCLEOTIDE SEQUENCE [LARGE SCALE GENOMIC DNA]</scope>
    <source>
        <strain evidence="11">JCM 17938</strain>
    </source>
</reference>
<feature type="transmembrane region" description="Helical" evidence="8">
    <location>
        <begin position="88"/>
        <end position="104"/>
    </location>
</feature>
<dbReference type="EMBL" id="BAABHJ010000012">
    <property type="protein sequence ID" value="GAA4610339.1"/>
    <property type="molecule type" value="Genomic_DNA"/>
</dbReference>
<feature type="compositionally biased region" description="Low complexity" evidence="7">
    <location>
        <begin position="1"/>
        <end position="20"/>
    </location>
</feature>
<evidence type="ECO:0000259" key="9">
    <source>
        <dbReference type="PROSITE" id="PS50850"/>
    </source>
</evidence>
<dbReference type="PRINTS" id="PR01036">
    <property type="entry name" value="TCRTETB"/>
</dbReference>
<evidence type="ECO:0000256" key="2">
    <source>
        <dbReference type="ARBA" id="ARBA00022448"/>
    </source>
</evidence>
<accession>A0ABP8TQD2</accession>
<feature type="transmembrane region" description="Helical" evidence="8">
    <location>
        <begin position="198"/>
        <end position="218"/>
    </location>
</feature>
<gene>
    <name evidence="10" type="ORF">GCM10023195_42370</name>
</gene>
<feature type="transmembrane region" description="Helical" evidence="8">
    <location>
        <begin position="333"/>
        <end position="353"/>
    </location>
</feature>
<evidence type="ECO:0000256" key="5">
    <source>
        <dbReference type="ARBA" id="ARBA00022989"/>
    </source>
</evidence>
<keyword evidence="3" id="KW-1003">Cell membrane</keyword>
<sequence>MGLARPPAEPGPAGAASRAARPIRRPPRPIPFGGPPVGTRMDRRWVLGLASAASVMVALDATVVTTALSRIRLDLGTSIEQLEWTVNAYSLSFAVLLMTGAVLGDRFGRRLVLTTGLALFTAASVACALAPNVGWLIAARTVQGAGAALVMPLAMALLSAAYPPPDRPKALGIFAGLTGLAVVAGPVVGGAVTQGLAWQWIFWLNLPIALAVIPLVLLRVPESRGAGGGGVDAGGLVLVTGAALGLVWGLVRSNAAGWSSAEVVGTLVAGAVCGAAFVAWERAVKRPMVPLGLFRLRGFAAGNASGLFLYASLYGSLFFAAQYFQVGRGDRPLAAGLHLLAWTASVTLVAPLAGRQVNRVGARPLAALGLALQAAGMGWLGLIATPSVPYWELIAPMLIAGAGVSMAMPSTQAAVLNAVTPEQIGKASGVFNTGRQLGGVFGVAVLALVFSESGGYAGPAAFTDGFAPAIAVSGALSLAGALAALAIPGRRITRTPAPAAPVLTPSR</sequence>